<dbReference type="InterPro" id="IPR044153">
    <property type="entry name" value="PIN_Pae0151-like"/>
</dbReference>
<dbReference type="InterPro" id="IPR029060">
    <property type="entry name" value="PIN-like_dom_sf"/>
</dbReference>
<name>A0ABY9VYF2_9ACTN</name>
<dbReference type="SUPFAM" id="SSF88723">
    <property type="entry name" value="PIN domain-like"/>
    <property type="match status" value="1"/>
</dbReference>
<protein>
    <recommendedName>
        <fullName evidence="6">Ribonuclease VapC</fullName>
        <shortName evidence="6">RNase VapC</shortName>
        <ecNumber evidence="6">3.1.-.-</ecNumber>
    </recommendedName>
    <alternativeName>
        <fullName evidence="6">Toxin VapC</fullName>
    </alternativeName>
</protein>
<dbReference type="EMBL" id="CP134500">
    <property type="protein sequence ID" value="WNF28753.1"/>
    <property type="molecule type" value="Genomic_DNA"/>
</dbReference>
<organism evidence="8 9">
    <name type="scientific">Streptomyces durocortorensis</name>
    <dbReference type="NCBI Taxonomy" id="2811104"/>
    <lineage>
        <taxon>Bacteria</taxon>
        <taxon>Bacillati</taxon>
        <taxon>Actinomycetota</taxon>
        <taxon>Actinomycetes</taxon>
        <taxon>Kitasatosporales</taxon>
        <taxon>Streptomycetaceae</taxon>
        <taxon>Streptomyces</taxon>
    </lineage>
</organism>
<evidence type="ECO:0000256" key="5">
    <source>
        <dbReference type="ARBA" id="ARBA00022842"/>
    </source>
</evidence>
<reference evidence="8 9" key="1">
    <citation type="submission" date="2023-09" db="EMBL/GenBank/DDBJ databases">
        <title>Genome completion map analysis of the actinomycetes C11-1.</title>
        <authorList>
            <person name="Qin P."/>
            <person name="Guan P."/>
        </authorList>
    </citation>
    <scope>NUCLEOTIDE SEQUENCE [LARGE SCALE GENOMIC DNA]</scope>
    <source>
        <strain evidence="8 9">C11-1</strain>
    </source>
</reference>
<feature type="domain" description="PIN" evidence="7">
    <location>
        <begin position="5"/>
        <end position="122"/>
    </location>
</feature>
<sequence>MNVQVLDTSALVEFLVGSDALAERVRTRTAGSRLAAPHAVDLECASVLRGLVRGNKLPESEAVRALDLLGRMQLHRYDHAPLLPRIWELRHNMWPYDASYVALAEMLNAELVTANRKLAAAPGLRCTVTDLRDGE</sequence>
<keyword evidence="2 6" id="KW-0540">Nuclease</keyword>
<comment type="cofactor">
    <cofactor evidence="6">
        <name>Mg(2+)</name>
        <dbReference type="ChEBI" id="CHEBI:18420"/>
    </cofactor>
</comment>
<dbReference type="Proteomes" id="UP001303236">
    <property type="component" value="Chromosome"/>
</dbReference>
<evidence type="ECO:0000256" key="1">
    <source>
        <dbReference type="ARBA" id="ARBA00022649"/>
    </source>
</evidence>
<keyword evidence="6" id="KW-0800">Toxin</keyword>
<gene>
    <name evidence="6" type="primary">vapC</name>
    <name evidence="8" type="ORF">RI138_19020</name>
</gene>
<feature type="binding site" evidence="6">
    <location>
        <position position="7"/>
    </location>
    <ligand>
        <name>Mg(2+)</name>
        <dbReference type="ChEBI" id="CHEBI:18420"/>
    </ligand>
</feature>
<keyword evidence="4 6" id="KW-0378">Hydrolase</keyword>
<evidence type="ECO:0000256" key="3">
    <source>
        <dbReference type="ARBA" id="ARBA00022723"/>
    </source>
</evidence>
<comment type="similarity">
    <text evidence="6">Belongs to the PINc/VapC protein family.</text>
</comment>
<evidence type="ECO:0000313" key="8">
    <source>
        <dbReference type="EMBL" id="WNF28753.1"/>
    </source>
</evidence>
<dbReference type="CDD" id="cd09873">
    <property type="entry name" value="PIN_Pae0151-like"/>
    <property type="match status" value="1"/>
</dbReference>
<proteinExistence type="inferred from homology"/>
<dbReference type="PANTHER" id="PTHR35901:SF1">
    <property type="entry name" value="EXONUCLEASE VAPC9"/>
    <property type="match status" value="1"/>
</dbReference>
<dbReference type="Gene3D" id="3.40.50.1010">
    <property type="entry name" value="5'-nuclease"/>
    <property type="match status" value="1"/>
</dbReference>
<accession>A0ABY9VYF2</accession>
<dbReference type="PANTHER" id="PTHR35901">
    <property type="entry name" value="RIBONUCLEASE VAPC3"/>
    <property type="match status" value="1"/>
</dbReference>
<evidence type="ECO:0000313" key="9">
    <source>
        <dbReference type="Proteomes" id="UP001303236"/>
    </source>
</evidence>
<evidence type="ECO:0000256" key="4">
    <source>
        <dbReference type="ARBA" id="ARBA00022801"/>
    </source>
</evidence>
<keyword evidence="1 6" id="KW-1277">Toxin-antitoxin system</keyword>
<evidence type="ECO:0000256" key="2">
    <source>
        <dbReference type="ARBA" id="ARBA00022722"/>
    </source>
</evidence>
<keyword evidence="5 6" id="KW-0460">Magnesium</keyword>
<comment type="function">
    <text evidence="6">Toxic component of a toxin-antitoxin (TA) system. An RNase.</text>
</comment>
<dbReference type="Pfam" id="PF01850">
    <property type="entry name" value="PIN"/>
    <property type="match status" value="1"/>
</dbReference>
<dbReference type="InterPro" id="IPR022907">
    <property type="entry name" value="VapC_family"/>
</dbReference>
<keyword evidence="9" id="KW-1185">Reference proteome</keyword>
<dbReference type="InterPro" id="IPR002716">
    <property type="entry name" value="PIN_dom"/>
</dbReference>
<evidence type="ECO:0000256" key="6">
    <source>
        <dbReference type="HAMAP-Rule" id="MF_00265"/>
    </source>
</evidence>
<dbReference type="HAMAP" id="MF_00265">
    <property type="entry name" value="VapC_Nob1"/>
    <property type="match status" value="1"/>
</dbReference>
<feature type="binding site" evidence="6">
    <location>
        <position position="97"/>
    </location>
    <ligand>
        <name>Mg(2+)</name>
        <dbReference type="ChEBI" id="CHEBI:18420"/>
    </ligand>
</feature>
<evidence type="ECO:0000259" key="7">
    <source>
        <dbReference type="Pfam" id="PF01850"/>
    </source>
</evidence>
<keyword evidence="3 6" id="KW-0479">Metal-binding</keyword>
<dbReference type="EC" id="3.1.-.-" evidence="6"/>
<dbReference type="InterPro" id="IPR051619">
    <property type="entry name" value="TypeII_TA_RNase_PINc/VapC"/>
</dbReference>